<dbReference type="InterPro" id="IPR011050">
    <property type="entry name" value="Pectin_lyase_fold/virulence"/>
</dbReference>
<organism evidence="2 3">
    <name type="scientific">Fibrisoma limi BUZ 3</name>
    <dbReference type="NCBI Taxonomy" id="1185876"/>
    <lineage>
        <taxon>Bacteria</taxon>
        <taxon>Pseudomonadati</taxon>
        <taxon>Bacteroidota</taxon>
        <taxon>Cytophagia</taxon>
        <taxon>Cytophagales</taxon>
        <taxon>Spirosomataceae</taxon>
        <taxon>Fibrisoma</taxon>
    </lineage>
</organism>
<evidence type="ECO:0008006" key="4">
    <source>
        <dbReference type="Google" id="ProtNLM"/>
    </source>
</evidence>
<dbReference type="SMART" id="SM00710">
    <property type="entry name" value="PbH1"/>
    <property type="match status" value="7"/>
</dbReference>
<dbReference type="Gene3D" id="2.160.20.10">
    <property type="entry name" value="Single-stranded right-handed beta-helix, Pectin lyase-like"/>
    <property type="match status" value="1"/>
</dbReference>
<reference evidence="2 3" key="1">
    <citation type="journal article" date="2012" name="J. Bacteriol.">
        <title>Genome Sequence of the Filamentous Bacterium Fibrisoma limi BUZ 3T.</title>
        <authorList>
            <person name="Filippini M."/>
            <person name="Qi W."/>
            <person name="Jaenicke S."/>
            <person name="Goesmann A."/>
            <person name="Smits T.H."/>
            <person name="Bagheri H.C."/>
        </authorList>
    </citation>
    <scope>NUCLEOTIDE SEQUENCE [LARGE SCALE GENOMIC DNA]</scope>
    <source>
        <strain evidence="3">BUZ 3T</strain>
    </source>
</reference>
<keyword evidence="3" id="KW-1185">Reference proteome</keyword>
<dbReference type="EMBL" id="CAIT01000009">
    <property type="protein sequence ID" value="CCH56132.1"/>
    <property type="molecule type" value="Genomic_DNA"/>
</dbReference>
<dbReference type="SUPFAM" id="SSF51126">
    <property type="entry name" value="Pectin lyase-like"/>
    <property type="match status" value="1"/>
</dbReference>
<evidence type="ECO:0000313" key="2">
    <source>
        <dbReference type="EMBL" id="CCH56132.1"/>
    </source>
</evidence>
<sequence>MPARLPIGAIWSRLTFETLMMNRFRKTLPMNAFAALLLTLLLSKCKPTEDKPSAPAPVPQPGSSVFKPKFIIDKSGLHDGVAMGVKPGDTIGIKAGEYTYFRFRNFTGSQDKPIVFINYEGLVRVYSTEVNQSNVSFSSSRYFVLTGQGANNVPYGFKIGAPYKDVSALVIAGKSSDVEISRVEIDTAGFAGIMAKTDPAANDPSTWRDNFTMYNVNIHHNYVHDTRGEGLYIGNSFWNEGVNKTRFPHEIQGLQIHHNLIERAGCEGIQYACAANSSVHDNKVQTSGLSPFAAYQDNGVQIGGGVSGEFYNNEIDKAHNIGLIIVGHRGPLKVHNNLITNSGGCGVFVDERTNSVPGVDIKFTNVTVDGAGEDAFRFYNETQKNEVSKSVTRNYKRFLFDRSPKTVPLVESGNYDGTGAAPKGVGYQPTN</sequence>
<proteinExistence type="predicted"/>
<feature type="region of interest" description="Disordered" evidence="1">
    <location>
        <begin position="411"/>
        <end position="431"/>
    </location>
</feature>
<evidence type="ECO:0000313" key="3">
    <source>
        <dbReference type="Proteomes" id="UP000009309"/>
    </source>
</evidence>
<dbReference type="STRING" id="1185876.BN8_05447"/>
<evidence type="ECO:0000256" key="1">
    <source>
        <dbReference type="SAM" id="MobiDB-lite"/>
    </source>
</evidence>
<dbReference type="Proteomes" id="UP000009309">
    <property type="component" value="Unassembled WGS sequence"/>
</dbReference>
<dbReference type="InterPro" id="IPR006626">
    <property type="entry name" value="PbH1"/>
</dbReference>
<name>I2GQF4_9BACT</name>
<dbReference type="eggNOG" id="COG4099">
    <property type="taxonomic scope" value="Bacteria"/>
</dbReference>
<dbReference type="AlphaFoldDB" id="I2GQF4"/>
<protein>
    <recommendedName>
        <fullName evidence="4">Right handed beta helix domain-containing protein</fullName>
    </recommendedName>
</protein>
<gene>
    <name evidence="2" type="ORF">BN8_05447</name>
</gene>
<dbReference type="InterPro" id="IPR012334">
    <property type="entry name" value="Pectin_lyas_fold"/>
</dbReference>
<comment type="caution">
    <text evidence="2">The sequence shown here is derived from an EMBL/GenBank/DDBJ whole genome shotgun (WGS) entry which is preliminary data.</text>
</comment>
<accession>I2GQF4</accession>